<proteinExistence type="predicted"/>
<dbReference type="Proteomes" id="UP000245880">
    <property type="component" value="Unassembled WGS sequence"/>
</dbReference>
<keyword evidence="2" id="KW-1185">Reference proteome</keyword>
<evidence type="ECO:0000313" key="2">
    <source>
        <dbReference type="Proteomes" id="UP000245880"/>
    </source>
</evidence>
<dbReference type="RefSeq" id="WP_146202316.1">
    <property type="nucleotide sequence ID" value="NZ_QGDT01000015.1"/>
</dbReference>
<accession>A0A316ABI6</accession>
<comment type="caution">
    <text evidence="1">The sequence shown here is derived from an EMBL/GenBank/DDBJ whole genome shotgun (WGS) entry which is preliminary data.</text>
</comment>
<feature type="non-terminal residue" evidence="1">
    <location>
        <position position="66"/>
    </location>
</feature>
<organism evidence="1 2">
    <name type="scientific">Dyadobacter jejuensis</name>
    <dbReference type="NCBI Taxonomy" id="1082580"/>
    <lineage>
        <taxon>Bacteria</taxon>
        <taxon>Pseudomonadati</taxon>
        <taxon>Bacteroidota</taxon>
        <taxon>Cytophagia</taxon>
        <taxon>Cytophagales</taxon>
        <taxon>Spirosomataceae</taxon>
        <taxon>Dyadobacter</taxon>
    </lineage>
</organism>
<reference evidence="1 2" key="1">
    <citation type="submission" date="2018-03" db="EMBL/GenBank/DDBJ databases">
        <title>Genomic Encyclopedia of Archaeal and Bacterial Type Strains, Phase II (KMG-II): from individual species to whole genera.</title>
        <authorList>
            <person name="Goeker M."/>
        </authorList>
    </citation>
    <scope>NUCLEOTIDE SEQUENCE [LARGE SCALE GENOMIC DNA]</scope>
    <source>
        <strain evidence="1 2">DSM 100346</strain>
    </source>
</reference>
<dbReference type="AlphaFoldDB" id="A0A316ABI6"/>
<name>A0A316ABI6_9BACT</name>
<protein>
    <submittedName>
        <fullName evidence="1">Uncharacterized protein</fullName>
    </submittedName>
</protein>
<gene>
    <name evidence="1" type="ORF">CLV98_11594</name>
</gene>
<dbReference type="OrthoDB" id="5602891at2"/>
<evidence type="ECO:0000313" key="1">
    <source>
        <dbReference type="EMBL" id="PWJ55073.1"/>
    </source>
</evidence>
<sequence>MSNKELFVAGKPFILGTVDTQYRYVAPKVDAGQPVIEVNSFPGITQFRFFCKVLRANEWDYDYQME</sequence>
<dbReference type="EMBL" id="QGDT01000015">
    <property type="protein sequence ID" value="PWJ55073.1"/>
    <property type="molecule type" value="Genomic_DNA"/>
</dbReference>